<dbReference type="AlphaFoldDB" id="A0A654BNJ7"/>
<evidence type="ECO:0000313" key="1">
    <source>
        <dbReference type="EMBL" id="VXC82103.1"/>
    </source>
</evidence>
<sequence length="42" mass="4608">MTSFLLDKLTKVSQSLANGASSLIIMVEKSMAHRIKKSSVKK</sequence>
<evidence type="ECO:0000313" key="2">
    <source>
        <dbReference type="Proteomes" id="UP000432350"/>
    </source>
</evidence>
<gene>
    <name evidence="1" type="ORF">SPHINGO8BC_50251</name>
</gene>
<organism evidence="1 2">
    <name type="scientific">Sphingobacterium multivorum</name>
    <dbReference type="NCBI Taxonomy" id="28454"/>
    <lineage>
        <taxon>Bacteria</taxon>
        <taxon>Pseudomonadati</taxon>
        <taxon>Bacteroidota</taxon>
        <taxon>Sphingobacteriia</taxon>
        <taxon>Sphingobacteriales</taxon>
        <taxon>Sphingobacteriaceae</taxon>
        <taxon>Sphingobacterium</taxon>
    </lineage>
</organism>
<reference evidence="1 2" key="1">
    <citation type="submission" date="2019-10" db="EMBL/GenBank/DDBJ databases">
        <authorList>
            <person name="Karimi E."/>
        </authorList>
    </citation>
    <scope>NUCLEOTIDE SEQUENCE [LARGE SCALE GENOMIC DNA]</scope>
    <source>
        <strain evidence="1">Sphingobacterium sp. 8BC</strain>
    </source>
</reference>
<protein>
    <submittedName>
        <fullName evidence="1">Uncharacterized protein</fullName>
    </submittedName>
</protein>
<accession>A0A654BNJ7</accession>
<dbReference type="EMBL" id="CABWMV010000024">
    <property type="protein sequence ID" value="VXC82103.1"/>
    <property type="molecule type" value="Genomic_DNA"/>
</dbReference>
<dbReference type="Proteomes" id="UP000432350">
    <property type="component" value="Unassembled WGS sequence"/>
</dbReference>
<name>A0A654BNJ7_SPHMU</name>
<proteinExistence type="predicted"/>